<evidence type="ECO:0000313" key="1">
    <source>
        <dbReference type="EnsemblPlants" id="ONIVA04G18750.1"/>
    </source>
</evidence>
<proteinExistence type="predicted"/>
<dbReference type="Proteomes" id="UP000006591">
    <property type="component" value="Chromosome 4"/>
</dbReference>
<reference evidence="1" key="1">
    <citation type="submission" date="2015-04" db="UniProtKB">
        <authorList>
            <consortium name="EnsemblPlants"/>
        </authorList>
    </citation>
    <scope>IDENTIFICATION</scope>
    <source>
        <strain evidence="1">SL10</strain>
    </source>
</reference>
<dbReference type="EnsemblPlants" id="ONIVA04G18750.1">
    <property type="protein sequence ID" value="ONIVA04G18750.1"/>
    <property type="gene ID" value="ONIVA04G18750"/>
</dbReference>
<organism evidence="1">
    <name type="scientific">Oryza nivara</name>
    <name type="common">Indian wild rice</name>
    <name type="synonym">Oryza sativa f. spontanea</name>
    <dbReference type="NCBI Taxonomy" id="4536"/>
    <lineage>
        <taxon>Eukaryota</taxon>
        <taxon>Viridiplantae</taxon>
        <taxon>Streptophyta</taxon>
        <taxon>Embryophyta</taxon>
        <taxon>Tracheophyta</taxon>
        <taxon>Spermatophyta</taxon>
        <taxon>Magnoliopsida</taxon>
        <taxon>Liliopsida</taxon>
        <taxon>Poales</taxon>
        <taxon>Poaceae</taxon>
        <taxon>BOP clade</taxon>
        <taxon>Oryzoideae</taxon>
        <taxon>Oryzeae</taxon>
        <taxon>Oryzinae</taxon>
        <taxon>Oryza</taxon>
    </lineage>
</organism>
<dbReference type="HOGENOM" id="CLU_156853_1_0_1"/>
<sequence>MRPSRMIVGRKPSLGSFESRRTAAAVFPSLLFLKTSFWHPLGGDLWWSVTLSGGRSGASLLLGLCVGDVGVWVMV</sequence>
<reference evidence="1" key="2">
    <citation type="submission" date="2018-04" db="EMBL/GenBank/DDBJ databases">
        <title>OnivRS2 (Oryza nivara Reference Sequence Version 2).</title>
        <authorList>
            <person name="Zhang J."/>
            <person name="Kudrna D."/>
            <person name="Lee S."/>
            <person name="Talag J."/>
            <person name="Rajasekar S."/>
            <person name="Welchert J."/>
            <person name="Hsing Y.-I."/>
            <person name="Wing R.A."/>
        </authorList>
    </citation>
    <scope>NUCLEOTIDE SEQUENCE [LARGE SCALE GENOMIC DNA]</scope>
    <source>
        <strain evidence="1">SL10</strain>
    </source>
</reference>
<protein>
    <submittedName>
        <fullName evidence="1">Uncharacterized protein</fullName>
    </submittedName>
</protein>
<dbReference type="OMA" id="YFFLFPD"/>
<accession>A0A0E0H3T5</accession>
<dbReference type="AlphaFoldDB" id="A0A0E0H3T5"/>
<name>A0A0E0H3T5_ORYNI</name>
<evidence type="ECO:0000313" key="2">
    <source>
        <dbReference type="Proteomes" id="UP000006591"/>
    </source>
</evidence>
<dbReference type="Gramene" id="ONIVA04G18750.1">
    <property type="protein sequence ID" value="ONIVA04G18750.1"/>
    <property type="gene ID" value="ONIVA04G18750"/>
</dbReference>
<keyword evidence="2" id="KW-1185">Reference proteome</keyword>